<dbReference type="AlphaFoldDB" id="A0A1G5FZB7"/>
<evidence type="ECO:0000313" key="2">
    <source>
        <dbReference type="Proteomes" id="UP000198870"/>
    </source>
</evidence>
<protein>
    <submittedName>
        <fullName evidence="1">Uncharacterized protein</fullName>
    </submittedName>
</protein>
<dbReference type="OrthoDB" id="7061220at2"/>
<sequence length="193" mass="22293">MDSFNSLLEEYKAKDGIAHLFGVMLYTDEHPNIKKVLRDDDYWLSFNELTGDRFCVFSVRPQKGKYQYPSFPSGTMGMMVPLWREPSENTKLLKVFDLKDTQTLPMLLLFTKVEEEYLKIEVALEDSSIDAAYSSIRKELESSCIAINRIKKENLNNPEGLFAALSFNQDNKKSWQRIKKGLDIFGYIKGLLP</sequence>
<dbReference type="EMBL" id="FMUX01000009">
    <property type="protein sequence ID" value="SCY44544.1"/>
    <property type="molecule type" value="Genomic_DNA"/>
</dbReference>
<reference evidence="1 2" key="1">
    <citation type="submission" date="2016-10" db="EMBL/GenBank/DDBJ databases">
        <authorList>
            <person name="de Groot N.N."/>
        </authorList>
    </citation>
    <scope>NUCLEOTIDE SEQUENCE [LARGE SCALE GENOMIC DNA]</scope>
    <source>
        <strain evidence="1 2">AA1</strain>
    </source>
</reference>
<dbReference type="Proteomes" id="UP000198870">
    <property type="component" value="Unassembled WGS sequence"/>
</dbReference>
<organism evidence="1 2">
    <name type="scientific">Desulfoluna spongiiphila</name>
    <dbReference type="NCBI Taxonomy" id="419481"/>
    <lineage>
        <taxon>Bacteria</taxon>
        <taxon>Pseudomonadati</taxon>
        <taxon>Thermodesulfobacteriota</taxon>
        <taxon>Desulfobacteria</taxon>
        <taxon>Desulfobacterales</taxon>
        <taxon>Desulfolunaceae</taxon>
        <taxon>Desulfoluna</taxon>
    </lineage>
</organism>
<gene>
    <name evidence="1" type="ORF">SAMN05216233_109100</name>
</gene>
<dbReference type="RefSeq" id="WP_139163975.1">
    <property type="nucleotide sequence ID" value="NZ_FMUX01000009.1"/>
</dbReference>
<name>A0A1G5FZB7_9BACT</name>
<evidence type="ECO:0000313" key="1">
    <source>
        <dbReference type="EMBL" id="SCY44544.1"/>
    </source>
</evidence>
<proteinExistence type="predicted"/>
<accession>A0A1G5FZB7</accession>
<keyword evidence="2" id="KW-1185">Reference proteome</keyword>